<keyword evidence="6" id="KW-0325">Glycoprotein</keyword>
<dbReference type="Gene3D" id="3.60.60.30">
    <property type="match status" value="2"/>
</dbReference>
<dbReference type="AlphaFoldDB" id="A0A7J6KMK6"/>
<evidence type="ECO:0000313" key="8">
    <source>
        <dbReference type="EMBL" id="KAF4648535.1"/>
    </source>
</evidence>
<keyword evidence="4 7" id="KW-0442">Lipid degradation</keyword>
<evidence type="ECO:0000256" key="3">
    <source>
        <dbReference type="ARBA" id="ARBA00022801"/>
    </source>
</evidence>
<name>A0A7J6KMK6_PERCH</name>
<dbReference type="OrthoDB" id="419508at2759"/>
<keyword evidence="2" id="KW-0732">Signal</keyword>
<comment type="similarity">
    <text evidence="1 7">Belongs to the phospholipase B-like family.</text>
</comment>
<dbReference type="PANTHER" id="PTHR12370">
    <property type="entry name" value="PHOSPHOLIPASE B-RELATED"/>
    <property type="match status" value="1"/>
</dbReference>
<dbReference type="GO" id="GO:0004620">
    <property type="term" value="F:phospholipase activity"/>
    <property type="evidence" value="ECO:0007669"/>
    <property type="project" value="InterPro"/>
</dbReference>
<evidence type="ECO:0000256" key="1">
    <source>
        <dbReference type="ARBA" id="ARBA00007835"/>
    </source>
</evidence>
<evidence type="ECO:0000256" key="5">
    <source>
        <dbReference type="ARBA" id="ARBA00023098"/>
    </source>
</evidence>
<organism evidence="8 9">
    <name type="scientific">Perkinsus chesapeaki</name>
    <name type="common">Clam parasite</name>
    <name type="synonym">Perkinsus andrewsi</name>
    <dbReference type="NCBI Taxonomy" id="330153"/>
    <lineage>
        <taxon>Eukaryota</taxon>
        <taxon>Sar</taxon>
        <taxon>Alveolata</taxon>
        <taxon>Perkinsozoa</taxon>
        <taxon>Perkinsea</taxon>
        <taxon>Perkinsida</taxon>
        <taxon>Perkinsidae</taxon>
        <taxon>Perkinsus</taxon>
    </lineage>
</organism>
<protein>
    <recommendedName>
        <fullName evidence="7">Phospholipase B-like</fullName>
        <ecNumber evidence="7">3.1.1.-</ecNumber>
    </recommendedName>
</protein>
<gene>
    <name evidence="8" type="primary">PLBD1_1</name>
    <name evidence="8" type="ORF">FOL47_003099</name>
</gene>
<dbReference type="GO" id="GO:0009395">
    <property type="term" value="P:phospholipid catabolic process"/>
    <property type="evidence" value="ECO:0007669"/>
    <property type="project" value="TreeGrafter"/>
</dbReference>
<proteinExistence type="inferred from homology"/>
<keyword evidence="5 7" id="KW-0443">Lipid metabolism</keyword>
<evidence type="ECO:0000256" key="6">
    <source>
        <dbReference type="ARBA" id="ARBA00023180"/>
    </source>
</evidence>
<reference evidence="8 9" key="1">
    <citation type="submission" date="2020-04" db="EMBL/GenBank/DDBJ databases">
        <title>Perkinsus chesapeaki whole genome sequence.</title>
        <authorList>
            <person name="Bogema D.R."/>
        </authorList>
    </citation>
    <scope>NUCLEOTIDE SEQUENCE [LARGE SCALE GENOMIC DNA]</scope>
    <source>
        <strain evidence="8">ATCC PRA-425</strain>
    </source>
</reference>
<dbReference type="Pfam" id="PF04916">
    <property type="entry name" value="Phospholip_B"/>
    <property type="match status" value="2"/>
</dbReference>
<comment type="function">
    <text evidence="7">Putative phospholipase.</text>
</comment>
<dbReference type="Proteomes" id="UP000591131">
    <property type="component" value="Unassembled WGS sequence"/>
</dbReference>
<sequence length="226" mass="25553">YMIIDFNKFSPNKPLSENLLWVVESVPGLTIGADLTEALRWGYWASYNSPYFPEVRKISGYDGAYNKTHNPSFTFDLAARGEIFRRDSHLAASTSELRELHVGISAKECGMNLNCISRMEQPLSTSDRVMDLAELIRSNRYTEDPFSRSDPTLALCARGDLSDGTPLANGCYDTKATNYSWGYQHMRSVIQAGPTMYGPDLKPFNWEEYEKKENRTAASHRGLPNE</sequence>
<feature type="non-terminal residue" evidence="8">
    <location>
        <position position="1"/>
    </location>
</feature>
<evidence type="ECO:0000256" key="7">
    <source>
        <dbReference type="RuleBase" id="RU364138"/>
    </source>
</evidence>
<dbReference type="InterPro" id="IPR007000">
    <property type="entry name" value="PLipase_B-like"/>
</dbReference>
<keyword evidence="9" id="KW-1185">Reference proteome</keyword>
<dbReference type="PANTHER" id="PTHR12370:SF3">
    <property type="entry name" value="PHOSPHOLIPASE B-LIKE 2-RELATED"/>
    <property type="match status" value="1"/>
</dbReference>
<dbReference type="EC" id="3.1.1.-" evidence="7"/>
<keyword evidence="3 7" id="KW-0378">Hydrolase</keyword>
<evidence type="ECO:0000256" key="2">
    <source>
        <dbReference type="ARBA" id="ARBA00022729"/>
    </source>
</evidence>
<comment type="caution">
    <text evidence="8">The sequence shown here is derived from an EMBL/GenBank/DDBJ whole genome shotgun (WGS) entry which is preliminary data.</text>
</comment>
<evidence type="ECO:0000313" key="9">
    <source>
        <dbReference type="Proteomes" id="UP000591131"/>
    </source>
</evidence>
<evidence type="ECO:0000256" key="4">
    <source>
        <dbReference type="ARBA" id="ARBA00022963"/>
    </source>
</evidence>
<dbReference type="EMBL" id="JAAPAO010001937">
    <property type="protein sequence ID" value="KAF4648535.1"/>
    <property type="molecule type" value="Genomic_DNA"/>
</dbReference>
<dbReference type="GO" id="GO:0005576">
    <property type="term" value="C:extracellular region"/>
    <property type="evidence" value="ECO:0007669"/>
    <property type="project" value="TreeGrafter"/>
</dbReference>
<accession>A0A7J6KMK6</accession>